<gene>
    <name evidence="1" type="ORF">ElyMa_006452300</name>
</gene>
<protein>
    <submittedName>
        <fullName evidence="1">Uncharacterized protein</fullName>
    </submittedName>
</protein>
<evidence type="ECO:0000313" key="1">
    <source>
        <dbReference type="EMBL" id="GFS02739.1"/>
    </source>
</evidence>
<comment type="caution">
    <text evidence="1">The sequence shown here is derived from an EMBL/GenBank/DDBJ whole genome shotgun (WGS) entry which is preliminary data.</text>
</comment>
<name>A0AAV4I0T0_9GAST</name>
<keyword evidence="2" id="KW-1185">Reference proteome</keyword>
<reference evidence="1 2" key="1">
    <citation type="journal article" date="2021" name="Elife">
        <title>Chloroplast acquisition without the gene transfer in kleptoplastic sea slugs, Plakobranchus ocellatus.</title>
        <authorList>
            <person name="Maeda T."/>
            <person name="Takahashi S."/>
            <person name="Yoshida T."/>
            <person name="Shimamura S."/>
            <person name="Takaki Y."/>
            <person name="Nagai Y."/>
            <person name="Toyoda A."/>
            <person name="Suzuki Y."/>
            <person name="Arimoto A."/>
            <person name="Ishii H."/>
            <person name="Satoh N."/>
            <person name="Nishiyama T."/>
            <person name="Hasebe M."/>
            <person name="Maruyama T."/>
            <person name="Minagawa J."/>
            <person name="Obokata J."/>
            <person name="Shigenobu S."/>
        </authorList>
    </citation>
    <scope>NUCLEOTIDE SEQUENCE [LARGE SCALE GENOMIC DNA]</scope>
</reference>
<organism evidence="1 2">
    <name type="scientific">Elysia marginata</name>
    <dbReference type="NCBI Taxonomy" id="1093978"/>
    <lineage>
        <taxon>Eukaryota</taxon>
        <taxon>Metazoa</taxon>
        <taxon>Spiralia</taxon>
        <taxon>Lophotrochozoa</taxon>
        <taxon>Mollusca</taxon>
        <taxon>Gastropoda</taxon>
        <taxon>Heterobranchia</taxon>
        <taxon>Euthyneura</taxon>
        <taxon>Panpulmonata</taxon>
        <taxon>Sacoglossa</taxon>
        <taxon>Placobranchoidea</taxon>
        <taxon>Plakobranchidae</taxon>
        <taxon>Elysia</taxon>
    </lineage>
</organism>
<dbReference type="EMBL" id="BMAT01012959">
    <property type="protein sequence ID" value="GFS02739.1"/>
    <property type="molecule type" value="Genomic_DNA"/>
</dbReference>
<sequence>MPPLRRSDHNLVHVPLGPTYKPMTLRVPPKKREVMSWTNEAVDKLRACLECTDWTVFTESAENVNKAADVVSAYINLCVEQCTPKKTILYSNNKPWLTKEVKESSN</sequence>
<evidence type="ECO:0000313" key="2">
    <source>
        <dbReference type="Proteomes" id="UP000762676"/>
    </source>
</evidence>
<proteinExistence type="predicted"/>
<dbReference type="AlphaFoldDB" id="A0AAV4I0T0"/>
<accession>A0AAV4I0T0</accession>
<dbReference type="Proteomes" id="UP000762676">
    <property type="component" value="Unassembled WGS sequence"/>
</dbReference>